<keyword evidence="5" id="KW-0812">Transmembrane</keyword>
<keyword evidence="5" id="KW-0472">Membrane</keyword>
<keyword evidence="3" id="KW-0378">Hydrolase</keyword>
<dbReference type="Proteomes" id="UP000734823">
    <property type="component" value="Unassembled WGS sequence"/>
</dbReference>
<feature type="domain" description="NlpC/P60" evidence="6">
    <location>
        <begin position="180"/>
        <end position="344"/>
    </location>
</feature>
<feature type="transmembrane region" description="Helical" evidence="5">
    <location>
        <begin position="12"/>
        <end position="31"/>
    </location>
</feature>
<name>A0ABR7L5A9_9PSEU</name>
<organism evidence="7 8">
    <name type="scientific">Actinokineospora xionganensis</name>
    <dbReference type="NCBI Taxonomy" id="2684470"/>
    <lineage>
        <taxon>Bacteria</taxon>
        <taxon>Bacillati</taxon>
        <taxon>Actinomycetota</taxon>
        <taxon>Actinomycetes</taxon>
        <taxon>Pseudonocardiales</taxon>
        <taxon>Pseudonocardiaceae</taxon>
        <taxon>Actinokineospora</taxon>
    </lineage>
</organism>
<evidence type="ECO:0000259" key="6">
    <source>
        <dbReference type="PROSITE" id="PS51935"/>
    </source>
</evidence>
<dbReference type="InterPro" id="IPR038765">
    <property type="entry name" value="Papain-like_cys_pep_sf"/>
</dbReference>
<proteinExistence type="inferred from homology"/>
<evidence type="ECO:0000256" key="3">
    <source>
        <dbReference type="ARBA" id="ARBA00022801"/>
    </source>
</evidence>
<dbReference type="Pfam" id="PF00877">
    <property type="entry name" value="NLPC_P60"/>
    <property type="match status" value="1"/>
</dbReference>
<protein>
    <submittedName>
        <fullName evidence="7">C40 family peptidase</fullName>
    </submittedName>
</protein>
<dbReference type="EMBL" id="JABVED010000005">
    <property type="protein sequence ID" value="MBC6447872.1"/>
    <property type="molecule type" value="Genomic_DNA"/>
</dbReference>
<keyword evidence="8" id="KW-1185">Reference proteome</keyword>
<dbReference type="PANTHER" id="PTHR47053">
    <property type="entry name" value="MUREIN DD-ENDOPEPTIDASE MEPH-RELATED"/>
    <property type="match status" value="1"/>
</dbReference>
<dbReference type="PANTHER" id="PTHR47053:SF1">
    <property type="entry name" value="MUREIN DD-ENDOPEPTIDASE MEPH-RELATED"/>
    <property type="match status" value="1"/>
</dbReference>
<dbReference type="InterPro" id="IPR051202">
    <property type="entry name" value="Peptidase_C40"/>
</dbReference>
<keyword evidence="4" id="KW-0788">Thiol protease</keyword>
<sequence>MSNATRRPATGVAVGSLVVVVALAALAVWLLTNPSRPQPPPTIGAGTTPSAAQPAGTPLVFDRLTGPARTVVREGGRVLAVFTDGARTVTLDGPKRTFAEPAATKAAVHTTTWVRLAPQPWQAGQETAAWFADWFPKARADTSADVLEVATQYVIDAPADKDGDGVRYRGDASFGPVKATGAGRKEQSDFFDYLGKPWSFPDAKGDPDSSRYGAVDCSGFVRLVYGYRMGMPLLGTNDPGPGLPRRAYAIADHGPGVELVPNKRARASAYGVLQPGDLVFFEVEDGPETLDHVGIYIGIDDGGHHRFISSRERIDGPTLGDVGGTSLLDDGGHYSTAWRAARRL</sequence>
<comment type="caution">
    <text evidence="7">The sequence shown here is derived from an EMBL/GenBank/DDBJ whole genome shotgun (WGS) entry which is preliminary data.</text>
</comment>
<dbReference type="PROSITE" id="PS51935">
    <property type="entry name" value="NLPC_P60"/>
    <property type="match status" value="1"/>
</dbReference>
<evidence type="ECO:0000313" key="8">
    <source>
        <dbReference type="Proteomes" id="UP000734823"/>
    </source>
</evidence>
<accession>A0ABR7L5A9</accession>
<dbReference type="Gene3D" id="3.90.1720.10">
    <property type="entry name" value="endopeptidase domain like (from Nostoc punctiforme)"/>
    <property type="match status" value="1"/>
</dbReference>
<comment type="similarity">
    <text evidence="1">Belongs to the peptidase C40 family.</text>
</comment>
<keyword evidence="5" id="KW-1133">Transmembrane helix</keyword>
<keyword evidence="2" id="KW-0645">Protease</keyword>
<gene>
    <name evidence="7" type="ORF">GPZ80_11890</name>
</gene>
<dbReference type="RefSeq" id="WP_187220360.1">
    <property type="nucleotide sequence ID" value="NZ_JABVED010000005.1"/>
</dbReference>
<dbReference type="InterPro" id="IPR000064">
    <property type="entry name" value="NLP_P60_dom"/>
</dbReference>
<dbReference type="SUPFAM" id="SSF54001">
    <property type="entry name" value="Cysteine proteinases"/>
    <property type="match status" value="1"/>
</dbReference>
<reference evidence="7 8" key="1">
    <citation type="submission" date="2020-06" db="EMBL/GenBank/DDBJ databases">
        <title>Actinokineospora xiongansis sp. nov., isolated from soil of Baiyangdian.</title>
        <authorList>
            <person name="Zhang X."/>
        </authorList>
    </citation>
    <scope>NUCLEOTIDE SEQUENCE [LARGE SCALE GENOMIC DNA]</scope>
    <source>
        <strain evidence="7 8">HBU206404</strain>
    </source>
</reference>
<evidence type="ECO:0000313" key="7">
    <source>
        <dbReference type="EMBL" id="MBC6447872.1"/>
    </source>
</evidence>
<evidence type="ECO:0000256" key="4">
    <source>
        <dbReference type="ARBA" id="ARBA00022807"/>
    </source>
</evidence>
<evidence type="ECO:0000256" key="5">
    <source>
        <dbReference type="SAM" id="Phobius"/>
    </source>
</evidence>
<evidence type="ECO:0000256" key="2">
    <source>
        <dbReference type="ARBA" id="ARBA00022670"/>
    </source>
</evidence>
<evidence type="ECO:0000256" key="1">
    <source>
        <dbReference type="ARBA" id="ARBA00007074"/>
    </source>
</evidence>